<dbReference type="EMBL" id="JACJPY010000003">
    <property type="protein sequence ID" value="MBD2148848.1"/>
    <property type="molecule type" value="Genomic_DNA"/>
</dbReference>
<organism evidence="7 8">
    <name type="scientific">Pseudanabaena cinerea FACHB-1277</name>
    <dbReference type="NCBI Taxonomy" id="2949581"/>
    <lineage>
        <taxon>Bacteria</taxon>
        <taxon>Bacillati</taxon>
        <taxon>Cyanobacteriota</taxon>
        <taxon>Cyanophyceae</taxon>
        <taxon>Pseudanabaenales</taxon>
        <taxon>Pseudanabaenaceae</taxon>
        <taxon>Pseudanabaena</taxon>
        <taxon>Pseudanabaena cinerea</taxon>
    </lineage>
</organism>
<dbReference type="Gene3D" id="3.30.70.250">
    <property type="entry name" value="Malonyl-CoA ACP transacylase, ACP-binding"/>
    <property type="match status" value="1"/>
</dbReference>
<sequence>MTKTVWIFPGQGSQAVGMGLDLAEVGKDKLAKAEQILGWSVLDKSQTDAAELAKTQFTQPCLYVISAILTDILQGRGIKPDAVAGHSLGEYSALYCAGVIDFATGLELVKERSLLMADASGGAMTALIGFDRPQLEMAIAETADVVLANDNSADQVVISGTADAVKSICDRVKSKRAIALAVSGAFHSPLMGAAANQFAQVLAKTIFNDADMSVITNVAPNAPTTSGQELRDLLSQQMTAPVRWREICLYLAEQGFTKAIEVGSGKVLTGLVKRSAPSLGLVNISTLSQAHELMA</sequence>
<keyword evidence="1 4" id="KW-0808">Transferase</keyword>
<accession>A0A926Z4S2</accession>
<dbReference type="GO" id="GO:0005829">
    <property type="term" value="C:cytosol"/>
    <property type="evidence" value="ECO:0007669"/>
    <property type="project" value="TreeGrafter"/>
</dbReference>
<comment type="similarity">
    <text evidence="4">Belongs to the fabD family.</text>
</comment>
<dbReference type="AlphaFoldDB" id="A0A926Z4S2"/>
<dbReference type="GO" id="GO:0004314">
    <property type="term" value="F:[acyl-carrier-protein] S-malonyltransferase activity"/>
    <property type="evidence" value="ECO:0007669"/>
    <property type="project" value="UniProtKB-EC"/>
</dbReference>
<evidence type="ECO:0000256" key="5">
    <source>
        <dbReference type="PIRSR" id="PIRSR000446-1"/>
    </source>
</evidence>
<dbReference type="InterPro" id="IPR004410">
    <property type="entry name" value="Malonyl_CoA-ACP_transAc_FabD"/>
</dbReference>
<dbReference type="InterPro" id="IPR014043">
    <property type="entry name" value="Acyl_transferase_dom"/>
</dbReference>
<feature type="domain" description="Malonyl-CoA:ACP transacylase (MAT)" evidence="6">
    <location>
        <begin position="7"/>
        <end position="291"/>
    </location>
</feature>
<evidence type="ECO:0000259" key="6">
    <source>
        <dbReference type="SMART" id="SM00827"/>
    </source>
</evidence>
<reference evidence="7" key="2">
    <citation type="submission" date="2020-08" db="EMBL/GenBank/DDBJ databases">
        <authorList>
            <person name="Chen M."/>
            <person name="Teng W."/>
            <person name="Zhao L."/>
            <person name="Hu C."/>
            <person name="Zhou Y."/>
            <person name="Han B."/>
            <person name="Song L."/>
            <person name="Shu W."/>
        </authorList>
    </citation>
    <scope>NUCLEOTIDE SEQUENCE</scope>
    <source>
        <strain evidence="7">FACHB-1277</strain>
    </source>
</reference>
<dbReference type="NCBIfam" id="TIGR00128">
    <property type="entry name" value="fabD"/>
    <property type="match status" value="1"/>
</dbReference>
<dbReference type="GO" id="GO:0006633">
    <property type="term" value="P:fatty acid biosynthetic process"/>
    <property type="evidence" value="ECO:0007669"/>
    <property type="project" value="TreeGrafter"/>
</dbReference>
<dbReference type="SUPFAM" id="SSF55048">
    <property type="entry name" value="Probable ACP-binding domain of malonyl-CoA ACP transacylase"/>
    <property type="match status" value="1"/>
</dbReference>
<evidence type="ECO:0000313" key="8">
    <source>
        <dbReference type="Proteomes" id="UP000631421"/>
    </source>
</evidence>
<dbReference type="Pfam" id="PF00698">
    <property type="entry name" value="Acyl_transf_1"/>
    <property type="match status" value="1"/>
</dbReference>
<feature type="active site" evidence="5">
    <location>
        <position position="187"/>
    </location>
</feature>
<dbReference type="EC" id="2.3.1.39" evidence="4"/>
<evidence type="ECO:0000256" key="4">
    <source>
        <dbReference type="PIRNR" id="PIRNR000446"/>
    </source>
</evidence>
<dbReference type="PANTHER" id="PTHR42681">
    <property type="entry name" value="MALONYL-COA-ACYL CARRIER PROTEIN TRANSACYLASE, MITOCHONDRIAL"/>
    <property type="match status" value="1"/>
</dbReference>
<dbReference type="SMART" id="SM00827">
    <property type="entry name" value="PKS_AT"/>
    <property type="match status" value="1"/>
</dbReference>
<name>A0A926Z4S2_9CYAN</name>
<evidence type="ECO:0000256" key="2">
    <source>
        <dbReference type="ARBA" id="ARBA00023315"/>
    </source>
</evidence>
<proteinExistence type="inferred from homology"/>
<dbReference type="Gene3D" id="3.40.366.10">
    <property type="entry name" value="Malonyl-Coenzyme A Acyl Carrier Protein, domain 2"/>
    <property type="match status" value="1"/>
</dbReference>
<gene>
    <name evidence="7" type="primary">fabD</name>
    <name evidence="7" type="ORF">H6F44_01715</name>
</gene>
<evidence type="ECO:0000313" key="7">
    <source>
        <dbReference type="EMBL" id="MBD2148848.1"/>
    </source>
</evidence>
<dbReference type="InterPro" id="IPR050858">
    <property type="entry name" value="Mal-CoA-ACP_Trans/PKS_FabD"/>
</dbReference>
<dbReference type="SUPFAM" id="SSF52151">
    <property type="entry name" value="FabD/lysophospholipase-like"/>
    <property type="match status" value="1"/>
</dbReference>
<dbReference type="InterPro" id="IPR016036">
    <property type="entry name" value="Malonyl_transacylase_ACP-bd"/>
</dbReference>
<dbReference type="PANTHER" id="PTHR42681:SF1">
    <property type="entry name" value="MALONYL-COA-ACYL CARRIER PROTEIN TRANSACYLASE, MITOCHONDRIAL"/>
    <property type="match status" value="1"/>
</dbReference>
<dbReference type="Proteomes" id="UP000631421">
    <property type="component" value="Unassembled WGS sequence"/>
</dbReference>
<keyword evidence="2 4" id="KW-0012">Acyltransferase</keyword>
<dbReference type="InterPro" id="IPR001227">
    <property type="entry name" value="Ac_transferase_dom_sf"/>
</dbReference>
<evidence type="ECO:0000256" key="1">
    <source>
        <dbReference type="ARBA" id="ARBA00022679"/>
    </source>
</evidence>
<protein>
    <recommendedName>
        <fullName evidence="4">Malonyl CoA-acyl carrier protein transacylase</fullName>
        <ecNumber evidence="4">2.3.1.39</ecNumber>
    </recommendedName>
</protein>
<dbReference type="InterPro" id="IPR016035">
    <property type="entry name" value="Acyl_Trfase/lysoPLipase"/>
</dbReference>
<comment type="caution">
    <text evidence="7">The sequence shown here is derived from an EMBL/GenBank/DDBJ whole genome shotgun (WGS) entry which is preliminary data.</text>
</comment>
<dbReference type="RefSeq" id="WP_190349186.1">
    <property type="nucleotide sequence ID" value="NZ_JACJPY010000003.1"/>
</dbReference>
<evidence type="ECO:0000256" key="3">
    <source>
        <dbReference type="ARBA" id="ARBA00048462"/>
    </source>
</evidence>
<keyword evidence="8" id="KW-1185">Reference proteome</keyword>
<comment type="catalytic activity">
    <reaction evidence="3 4">
        <text>holo-[ACP] + malonyl-CoA = malonyl-[ACP] + CoA</text>
        <dbReference type="Rhea" id="RHEA:41792"/>
        <dbReference type="Rhea" id="RHEA-COMP:9623"/>
        <dbReference type="Rhea" id="RHEA-COMP:9685"/>
        <dbReference type="ChEBI" id="CHEBI:57287"/>
        <dbReference type="ChEBI" id="CHEBI:57384"/>
        <dbReference type="ChEBI" id="CHEBI:64479"/>
        <dbReference type="ChEBI" id="CHEBI:78449"/>
        <dbReference type="EC" id="2.3.1.39"/>
    </reaction>
</comment>
<feature type="active site" evidence="5">
    <location>
        <position position="87"/>
    </location>
</feature>
<dbReference type="InterPro" id="IPR024925">
    <property type="entry name" value="Malonyl_CoA-ACP_transAc"/>
</dbReference>
<reference evidence="7" key="1">
    <citation type="journal article" date="2015" name="ISME J.">
        <title>Draft Genome Sequence of Streptomyces incarnatus NRRL8089, which Produces the Nucleoside Antibiotic Sinefungin.</title>
        <authorList>
            <person name="Oshima K."/>
            <person name="Hattori M."/>
            <person name="Shimizu H."/>
            <person name="Fukuda K."/>
            <person name="Nemoto M."/>
            <person name="Inagaki K."/>
            <person name="Tamura T."/>
        </authorList>
    </citation>
    <scope>NUCLEOTIDE SEQUENCE</scope>
    <source>
        <strain evidence="7">FACHB-1277</strain>
    </source>
</reference>
<dbReference type="PIRSF" id="PIRSF000446">
    <property type="entry name" value="Mct"/>
    <property type="match status" value="1"/>
</dbReference>